<evidence type="ECO:0000256" key="1">
    <source>
        <dbReference type="SAM" id="MobiDB-lite"/>
    </source>
</evidence>
<sequence>MANKEEESKEGPKVNPYKMGTYDVVRMRINKLMEKPDVPVVIPESSRKKEPKAPPEFVRNVWGSAAGVGSGDFHIYRGIRRREYARLEFIEQEAKEKAKADAFIAEHEAKNCALEEKRAKKRAKRQKKKEAMKRRRKEGGNRKDTDNESDQEIESKSSHVEPVSEKTNEDGEQKDENADKEK</sequence>
<dbReference type="WBParaSite" id="HDID_0000107401-mRNA-1">
    <property type="protein sequence ID" value="HDID_0000107401-mRNA-1"/>
    <property type="gene ID" value="HDID_0000107401"/>
</dbReference>
<dbReference type="STRING" id="6216.A0A0R3S9V8"/>
<name>A0A0R3S9V8_HYMDI</name>
<dbReference type="GO" id="GO:0005730">
    <property type="term" value="C:nucleolus"/>
    <property type="evidence" value="ECO:0007669"/>
    <property type="project" value="TreeGrafter"/>
</dbReference>
<dbReference type="InterPro" id="IPR009548">
    <property type="entry name" value="Prkrip1"/>
</dbReference>
<gene>
    <name evidence="2" type="ORF">HDID_LOCUS1075</name>
    <name evidence="3" type="ORF">WMSIL1_LOCUS8054</name>
</gene>
<feature type="compositionally biased region" description="Basic and acidic residues" evidence="1">
    <location>
        <begin position="153"/>
        <end position="182"/>
    </location>
</feature>
<dbReference type="GO" id="GO:0019901">
    <property type="term" value="F:protein kinase binding"/>
    <property type="evidence" value="ECO:0007669"/>
    <property type="project" value="TreeGrafter"/>
</dbReference>
<proteinExistence type="predicted"/>
<feature type="compositionally biased region" description="Basic and acidic residues" evidence="1">
    <location>
        <begin position="109"/>
        <end position="118"/>
    </location>
</feature>
<evidence type="ECO:0000313" key="4">
    <source>
        <dbReference type="Proteomes" id="UP000274504"/>
    </source>
</evidence>
<evidence type="ECO:0000313" key="5">
    <source>
        <dbReference type="Proteomes" id="UP000321570"/>
    </source>
</evidence>
<dbReference type="Proteomes" id="UP000274504">
    <property type="component" value="Unassembled WGS sequence"/>
</dbReference>
<reference evidence="3 5" key="3">
    <citation type="submission" date="2019-07" db="EMBL/GenBank/DDBJ databases">
        <authorList>
            <person name="Jastrzebski P J."/>
            <person name="Paukszto L."/>
            <person name="Jastrzebski P J."/>
        </authorList>
    </citation>
    <scope>NUCLEOTIDE SEQUENCE [LARGE SCALE GENOMIC DNA]</scope>
    <source>
        <strain evidence="3 5">WMS-il1</strain>
    </source>
</reference>
<keyword evidence="5" id="KW-1185">Reference proteome</keyword>
<accession>A0A0R3S9V8</accession>
<dbReference type="Pfam" id="PF06658">
    <property type="entry name" value="DUF1168"/>
    <property type="match status" value="1"/>
</dbReference>
<reference evidence="6" key="1">
    <citation type="submission" date="2017-02" db="UniProtKB">
        <authorList>
            <consortium name="WormBaseParasite"/>
        </authorList>
    </citation>
    <scope>IDENTIFICATION</scope>
</reference>
<evidence type="ECO:0000313" key="2">
    <source>
        <dbReference type="EMBL" id="VDL18536.1"/>
    </source>
</evidence>
<dbReference type="PANTHER" id="PTHR13507:SF0">
    <property type="entry name" value="PRKR-INTERACTING PROTEIN 1"/>
    <property type="match status" value="1"/>
</dbReference>
<dbReference type="GO" id="GO:0004860">
    <property type="term" value="F:protein kinase inhibitor activity"/>
    <property type="evidence" value="ECO:0007669"/>
    <property type="project" value="TreeGrafter"/>
</dbReference>
<protein>
    <submittedName>
        <fullName evidence="6">PRKR-interacting protein 1-like protein</fullName>
    </submittedName>
</protein>
<dbReference type="Proteomes" id="UP000321570">
    <property type="component" value="Unassembled WGS sequence"/>
</dbReference>
<dbReference type="PANTHER" id="PTHR13507">
    <property type="entry name" value="PRKR-INTERACTING PROTEIN 1"/>
    <property type="match status" value="1"/>
</dbReference>
<organism evidence="6">
    <name type="scientific">Hymenolepis diminuta</name>
    <name type="common">Rat tapeworm</name>
    <dbReference type="NCBI Taxonomy" id="6216"/>
    <lineage>
        <taxon>Eukaryota</taxon>
        <taxon>Metazoa</taxon>
        <taxon>Spiralia</taxon>
        <taxon>Lophotrochozoa</taxon>
        <taxon>Platyhelminthes</taxon>
        <taxon>Cestoda</taxon>
        <taxon>Eucestoda</taxon>
        <taxon>Cyclophyllidea</taxon>
        <taxon>Hymenolepididae</taxon>
        <taxon>Hymenolepis</taxon>
    </lineage>
</organism>
<evidence type="ECO:0000313" key="3">
    <source>
        <dbReference type="EMBL" id="VUZ48720.1"/>
    </source>
</evidence>
<dbReference type="OrthoDB" id="10067079at2759"/>
<dbReference type="EMBL" id="UYSG01000173">
    <property type="protein sequence ID" value="VDL18536.1"/>
    <property type="molecule type" value="Genomic_DNA"/>
</dbReference>
<dbReference type="AlphaFoldDB" id="A0A0R3S9V8"/>
<dbReference type="GO" id="GO:0003725">
    <property type="term" value="F:double-stranded RNA binding"/>
    <property type="evidence" value="ECO:0007669"/>
    <property type="project" value="InterPro"/>
</dbReference>
<reference evidence="2 4" key="2">
    <citation type="submission" date="2018-11" db="EMBL/GenBank/DDBJ databases">
        <authorList>
            <consortium name="Pathogen Informatics"/>
        </authorList>
    </citation>
    <scope>NUCLEOTIDE SEQUENCE [LARGE SCALE GENOMIC DNA]</scope>
</reference>
<evidence type="ECO:0000313" key="6">
    <source>
        <dbReference type="WBParaSite" id="HDID_0000107401-mRNA-1"/>
    </source>
</evidence>
<feature type="region of interest" description="Disordered" evidence="1">
    <location>
        <begin position="109"/>
        <end position="182"/>
    </location>
</feature>
<feature type="compositionally biased region" description="Basic residues" evidence="1">
    <location>
        <begin position="119"/>
        <end position="137"/>
    </location>
</feature>
<dbReference type="EMBL" id="CABIJS010000310">
    <property type="protein sequence ID" value="VUZ48720.1"/>
    <property type="molecule type" value="Genomic_DNA"/>
</dbReference>